<gene>
    <name evidence="6" type="ORF">Pmani_019253</name>
</gene>
<feature type="domain" description="RRM" evidence="5">
    <location>
        <begin position="229"/>
        <end position="312"/>
    </location>
</feature>
<feature type="compositionally biased region" description="Gly residues" evidence="4">
    <location>
        <begin position="46"/>
        <end position="65"/>
    </location>
</feature>
<feature type="compositionally biased region" description="Pro residues" evidence="4">
    <location>
        <begin position="531"/>
        <end position="545"/>
    </location>
</feature>
<evidence type="ECO:0000259" key="5">
    <source>
        <dbReference type="PROSITE" id="PS50102"/>
    </source>
</evidence>
<dbReference type="InterPro" id="IPR050666">
    <property type="entry name" value="ESRP"/>
</dbReference>
<dbReference type="PANTHER" id="PTHR13976">
    <property type="entry name" value="HETEROGENEOUS NUCLEAR RIBONUCLEOPROTEIN-RELATED"/>
    <property type="match status" value="1"/>
</dbReference>
<evidence type="ECO:0000256" key="4">
    <source>
        <dbReference type="SAM" id="MobiDB-lite"/>
    </source>
</evidence>
<dbReference type="Proteomes" id="UP001292094">
    <property type="component" value="Unassembled WGS sequence"/>
</dbReference>
<dbReference type="PROSITE" id="PS50102">
    <property type="entry name" value="RRM"/>
    <property type="match status" value="1"/>
</dbReference>
<dbReference type="EMBL" id="JAWZYT010001801">
    <property type="protein sequence ID" value="KAK4309097.1"/>
    <property type="molecule type" value="Genomic_DNA"/>
</dbReference>
<accession>A0AAE1PL68</accession>
<dbReference type="CDD" id="cd12743">
    <property type="entry name" value="RRM3_Fusilli"/>
    <property type="match status" value="1"/>
</dbReference>
<dbReference type="GO" id="GO:0003723">
    <property type="term" value="F:RNA binding"/>
    <property type="evidence" value="ECO:0007669"/>
    <property type="project" value="UniProtKB-UniRule"/>
</dbReference>
<dbReference type="SUPFAM" id="SSF54928">
    <property type="entry name" value="RNA-binding domain, RBD"/>
    <property type="match status" value="3"/>
</dbReference>
<dbReference type="SMART" id="SM00360">
    <property type="entry name" value="RRM"/>
    <property type="match status" value="2"/>
</dbReference>
<proteinExistence type="predicted"/>
<feature type="compositionally biased region" description="Polar residues" evidence="4">
    <location>
        <begin position="69"/>
        <end position="80"/>
    </location>
</feature>
<evidence type="ECO:0000256" key="1">
    <source>
        <dbReference type="ARBA" id="ARBA00022737"/>
    </source>
</evidence>
<feature type="compositionally biased region" description="Pro residues" evidence="4">
    <location>
        <begin position="471"/>
        <end position="507"/>
    </location>
</feature>
<feature type="region of interest" description="Disordered" evidence="4">
    <location>
        <begin position="468"/>
        <end position="545"/>
    </location>
</feature>
<protein>
    <recommendedName>
        <fullName evidence="5">RRM domain-containing protein</fullName>
    </recommendedName>
</protein>
<dbReference type="InterPro" id="IPR012677">
    <property type="entry name" value="Nucleotide-bd_a/b_plait_sf"/>
</dbReference>
<name>A0AAE1PL68_9EUCA</name>
<keyword evidence="2 3" id="KW-0694">RNA-binding</keyword>
<reference evidence="6" key="1">
    <citation type="submission" date="2023-11" db="EMBL/GenBank/DDBJ databases">
        <title>Genome assemblies of two species of porcelain crab, Petrolisthes cinctipes and Petrolisthes manimaculis (Anomura: Porcellanidae).</title>
        <authorList>
            <person name="Angst P."/>
        </authorList>
    </citation>
    <scope>NUCLEOTIDE SEQUENCE</scope>
    <source>
        <strain evidence="6">PB745_02</strain>
        <tissue evidence="6">Gill</tissue>
    </source>
</reference>
<dbReference type="InterPro" id="IPR034980">
    <property type="entry name" value="Fusilli_RRM2"/>
</dbReference>
<dbReference type="Gene3D" id="3.30.70.330">
    <property type="match status" value="3"/>
</dbReference>
<evidence type="ECO:0000256" key="2">
    <source>
        <dbReference type="ARBA" id="ARBA00022884"/>
    </source>
</evidence>
<dbReference type="InterPro" id="IPR035979">
    <property type="entry name" value="RBD_domain_sf"/>
</dbReference>
<dbReference type="InterPro" id="IPR000504">
    <property type="entry name" value="RRM_dom"/>
</dbReference>
<evidence type="ECO:0000256" key="3">
    <source>
        <dbReference type="PROSITE-ProRule" id="PRU00176"/>
    </source>
</evidence>
<feature type="region of interest" description="Disordered" evidence="4">
    <location>
        <begin position="1"/>
        <end position="120"/>
    </location>
</feature>
<keyword evidence="1" id="KW-0677">Repeat</keyword>
<dbReference type="CDD" id="cd12741">
    <property type="entry name" value="RRM2_Fusilli"/>
    <property type="match status" value="1"/>
</dbReference>
<comment type="caution">
    <text evidence="6">The sequence shown here is derived from an EMBL/GenBank/DDBJ whole genome shotgun (WGS) entry which is preliminary data.</text>
</comment>
<evidence type="ECO:0000313" key="7">
    <source>
        <dbReference type="Proteomes" id="UP001292094"/>
    </source>
</evidence>
<evidence type="ECO:0000313" key="6">
    <source>
        <dbReference type="EMBL" id="KAK4309097.1"/>
    </source>
</evidence>
<organism evidence="6 7">
    <name type="scientific">Petrolisthes manimaculis</name>
    <dbReference type="NCBI Taxonomy" id="1843537"/>
    <lineage>
        <taxon>Eukaryota</taxon>
        <taxon>Metazoa</taxon>
        <taxon>Ecdysozoa</taxon>
        <taxon>Arthropoda</taxon>
        <taxon>Crustacea</taxon>
        <taxon>Multicrustacea</taxon>
        <taxon>Malacostraca</taxon>
        <taxon>Eumalacostraca</taxon>
        <taxon>Eucarida</taxon>
        <taxon>Decapoda</taxon>
        <taxon>Pleocyemata</taxon>
        <taxon>Anomura</taxon>
        <taxon>Galatheoidea</taxon>
        <taxon>Porcellanidae</taxon>
        <taxon>Petrolisthes</taxon>
    </lineage>
</organism>
<dbReference type="AlphaFoldDB" id="A0AAE1PL68"/>
<keyword evidence="7" id="KW-1185">Reference proteome</keyword>
<sequence>MSLSPAPCHCLPPSRSHPPTLVTQVGQGGQEVVQVSDEVFPEPTEGAGGGGGGGGGEAEGEGVMGEGPDTSQESRVSSTLEEPDLTPAPPSPRCHTTNSSGESERPCVAPQQHRRHHDRWRRWSSVAPRTISSSCSGYLPRYTHGHYLALTQLTRGGVALCLSPQGRRNGEALIRFISPEHRDMALKRHKHHIGNRYIEVYKATGEDFINVAGGSNNEAQTFLSRGGQVIIRMRGLPYDCTPKQVVDFFESGENGCHILDNEDGVLFVRKPDGRATGDAFVLFSSEEDSTKALGKHREIIGSRYIELFRSTTAEVQQVLNRSMDPRTYEQQQPLIAQLPQLPLLPQQIITSGTRKDCIRLRGLPFEAQVEHILEFLGELAKSIVYQGVHMVYNAHGQPSGEAFIQMDSEHSAFLASQQRHHRYMVFGKKQRYIEVFQCSGEDMNMVLTGGLPAQRPILSPGMLVWDGSSPLPSPLGPHPPSLPPPHGAPRPQGPPPFPGLAHPFPPPPHHHGPIIPGLPPTSLKQPETPLLLPPPPMGHPPPRPQLALPPPMEMPHTSQTPQTLLTTVKPTVSTMPPGLLGHYGDLAVASQLGAHTNPVFFFSNPRTSLSSGLHHQVTLVPVSSAQGRDTQATHTVQKPPMGPPLLPMPYAAATSIAGARVSATQKRSFEQAFPGDTGAAGMGALKRTTLVNHSLLPPLYPPPQMFPTM</sequence>